<accession>A0ABW4Q162</accession>
<dbReference type="InterPro" id="IPR036388">
    <property type="entry name" value="WH-like_DNA-bd_sf"/>
</dbReference>
<dbReference type="InterPro" id="IPR036390">
    <property type="entry name" value="WH_DNA-bd_sf"/>
</dbReference>
<evidence type="ECO:0000256" key="1">
    <source>
        <dbReference type="SAM" id="MobiDB-lite"/>
    </source>
</evidence>
<dbReference type="Proteomes" id="UP001597307">
    <property type="component" value="Unassembled WGS sequence"/>
</dbReference>
<comment type="caution">
    <text evidence="2">The sequence shown here is derived from an EMBL/GenBank/DDBJ whole genome shotgun (WGS) entry which is preliminary data.</text>
</comment>
<feature type="region of interest" description="Disordered" evidence="1">
    <location>
        <begin position="1"/>
        <end position="20"/>
    </location>
</feature>
<proteinExistence type="predicted"/>
<organism evidence="2 3">
    <name type="scientific">Arthrobacter flavus</name>
    <dbReference type="NCBI Taxonomy" id="95172"/>
    <lineage>
        <taxon>Bacteria</taxon>
        <taxon>Bacillati</taxon>
        <taxon>Actinomycetota</taxon>
        <taxon>Actinomycetes</taxon>
        <taxon>Micrococcales</taxon>
        <taxon>Micrococcaceae</taxon>
        <taxon>Arthrobacter</taxon>
    </lineage>
</organism>
<name>A0ABW4Q162_9MICC</name>
<dbReference type="SUPFAM" id="SSF46785">
    <property type="entry name" value="Winged helix' DNA-binding domain"/>
    <property type="match status" value="1"/>
</dbReference>
<sequence>MENPAAGATTPNPVPAQRPPWTFLTNHSHVLLAVTANSRALVEDIADTVGITARATLHILADLEDAGYLQRVREGRRTRYVVQPTQHFRHPATAHQEIGALLAIFTPTNVTPPKESS</sequence>
<gene>
    <name evidence="2" type="ORF">ACFSFX_00010</name>
</gene>
<dbReference type="Gene3D" id="1.10.10.10">
    <property type="entry name" value="Winged helix-like DNA-binding domain superfamily/Winged helix DNA-binding domain"/>
    <property type="match status" value="1"/>
</dbReference>
<evidence type="ECO:0000313" key="2">
    <source>
        <dbReference type="EMBL" id="MFD1844984.1"/>
    </source>
</evidence>
<dbReference type="CDD" id="cd00090">
    <property type="entry name" value="HTH_ARSR"/>
    <property type="match status" value="1"/>
</dbReference>
<dbReference type="RefSeq" id="WP_343877030.1">
    <property type="nucleotide sequence ID" value="NZ_BAAAIJ010000001.1"/>
</dbReference>
<protein>
    <submittedName>
        <fullName evidence="2">Helix-turn-helix transcriptional regulator</fullName>
    </submittedName>
</protein>
<dbReference type="EMBL" id="JBHUGA010000001">
    <property type="protein sequence ID" value="MFD1844984.1"/>
    <property type="molecule type" value="Genomic_DNA"/>
</dbReference>
<dbReference type="InterPro" id="IPR011991">
    <property type="entry name" value="ArsR-like_HTH"/>
</dbReference>
<evidence type="ECO:0000313" key="3">
    <source>
        <dbReference type="Proteomes" id="UP001597307"/>
    </source>
</evidence>
<keyword evidence="3" id="KW-1185">Reference proteome</keyword>
<reference evidence="3" key="1">
    <citation type="journal article" date="2019" name="Int. J. Syst. Evol. Microbiol.">
        <title>The Global Catalogue of Microorganisms (GCM) 10K type strain sequencing project: providing services to taxonomists for standard genome sequencing and annotation.</title>
        <authorList>
            <consortium name="The Broad Institute Genomics Platform"/>
            <consortium name="The Broad Institute Genome Sequencing Center for Infectious Disease"/>
            <person name="Wu L."/>
            <person name="Ma J."/>
        </authorList>
    </citation>
    <scope>NUCLEOTIDE SEQUENCE [LARGE SCALE GENOMIC DNA]</scope>
    <source>
        <strain evidence="3">JCM 11496</strain>
    </source>
</reference>